<dbReference type="EMBL" id="JBHFFA010000005">
    <property type="protein sequence ID" value="KAL2624184.1"/>
    <property type="molecule type" value="Genomic_DNA"/>
</dbReference>
<accession>A0ABD1YF96</accession>
<dbReference type="AlphaFoldDB" id="A0ABD1YF96"/>
<evidence type="ECO:0000313" key="3">
    <source>
        <dbReference type="Proteomes" id="UP001605036"/>
    </source>
</evidence>
<dbReference type="Proteomes" id="UP001605036">
    <property type="component" value="Unassembled WGS sequence"/>
</dbReference>
<comment type="caution">
    <text evidence="2">The sequence shown here is derived from an EMBL/GenBank/DDBJ whole genome shotgun (WGS) entry which is preliminary data.</text>
</comment>
<proteinExistence type="predicted"/>
<feature type="region of interest" description="Disordered" evidence="1">
    <location>
        <begin position="1"/>
        <end position="31"/>
    </location>
</feature>
<protein>
    <submittedName>
        <fullName evidence="2">Uncharacterized protein</fullName>
    </submittedName>
</protein>
<organism evidence="2 3">
    <name type="scientific">Riccia fluitans</name>
    <dbReference type="NCBI Taxonomy" id="41844"/>
    <lineage>
        <taxon>Eukaryota</taxon>
        <taxon>Viridiplantae</taxon>
        <taxon>Streptophyta</taxon>
        <taxon>Embryophyta</taxon>
        <taxon>Marchantiophyta</taxon>
        <taxon>Marchantiopsida</taxon>
        <taxon>Marchantiidae</taxon>
        <taxon>Marchantiales</taxon>
        <taxon>Ricciaceae</taxon>
        <taxon>Riccia</taxon>
    </lineage>
</organism>
<gene>
    <name evidence="2" type="ORF">R1flu_008429</name>
</gene>
<keyword evidence="3" id="KW-1185">Reference proteome</keyword>
<sequence>MASSSSSAKDKGKCPLSSQEPKEGELQLEEGELLPLVPVQTQQKKKKKSGPKMSFFEVEERLRENVIARHAWFQWFMEQVNLNDMRKQYWTPGTDEGRKRFENKLVELGTIAFAQQSIALDTREFKHYTFEVELRLQKYKECEPISDNKIRWINFMSWVTPMLKRCRLNAGMYGTVFKVGVLEPTLASDLGAHDVVFIRHDNAANDGARITRKLVFVGISDLGYAQTIQDALQGVRRYDPKQENPWQWIAPELTEKMAFHNSNGEKYFTTFIQSTDLFAMGWLLKQICGNFFTDMSKDEKERYDEEKWKMGFPRNRAPPHRTHRDQLQEALDAMLHRDISRNYQRHERKTAEYWANFFKEQLMVDPTICMRPIESKPLAKHHPDGPRDLYEDKW</sequence>
<evidence type="ECO:0000256" key="1">
    <source>
        <dbReference type="SAM" id="MobiDB-lite"/>
    </source>
</evidence>
<evidence type="ECO:0000313" key="2">
    <source>
        <dbReference type="EMBL" id="KAL2624184.1"/>
    </source>
</evidence>
<name>A0ABD1YF96_9MARC</name>
<reference evidence="2 3" key="1">
    <citation type="submission" date="2024-09" db="EMBL/GenBank/DDBJ databases">
        <title>Chromosome-scale assembly of Riccia fluitans.</title>
        <authorList>
            <person name="Paukszto L."/>
            <person name="Sawicki J."/>
            <person name="Karawczyk K."/>
            <person name="Piernik-Szablinska J."/>
            <person name="Szczecinska M."/>
            <person name="Mazdziarz M."/>
        </authorList>
    </citation>
    <scope>NUCLEOTIDE SEQUENCE [LARGE SCALE GENOMIC DNA]</scope>
    <source>
        <strain evidence="2">Rf_01</strain>
        <tissue evidence="2">Aerial parts of the thallus</tissue>
    </source>
</reference>